<dbReference type="EMBL" id="CARXXK010000004">
    <property type="protein sequence ID" value="CAI6367033.1"/>
    <property type="molecule type" value="Genomic_DNA"/>
</dbReference>
<dbReference type="Proteomes" id="UP001160148">
    <property type="component" value="Unassembled WGS sequence"/>
</dbReference>
<evidence type="ECO:0000256" key="3">
    <source>
        <dbReference type="PROSITE-ProRule" id="PRU00175"/>
    </source>
</evidence>
<dbReference type="PROSITE" id="PS50089">
    <property type="entry name" value="ZF_RING_2"/>
    <property type="match status" value="1"/>
</dbReference>
<evidence type="ECO:0000313" key="7">
    <source>
        <dbReference type="Proteomes" id="UP001160148"/>
    </source>
</evidence>
<comment type="caution">
    <text evidence="6">The sequence shown here is derived from an EMBL/GenBank/DDBJ whole genome shotgun (WGS) entry which is preliminary data.</text>
</comment>
<keyword evidence="1 3" id="KW-0863">Zinc-finger</keyword>
<name>A0AAV0XGC7_9HEMI</name>
<dbReference type="PANTHER" id="PTHR47160:SF8">
    <property type="entry name" value="MULE TRANSPOSASE DOMAIN-CONTAINING PROTEIN"/>
    <property type="match status" value="1"/>
</dbReference>
<reference evidence="6 7" key="1">
    <citation type="submission" date="2023-01" db="EMBL/GenBank/DDBJ databases">
        <authorList>
            <person name="Whitehead M."/>
        </authorList>
    </citation>
    <scope>NUCLEOTIDE SEQUENCE [LARGE SCALE GENOMIC DNA]</scope>
</reference>
<dbReference type="GO" id="GO:0008270">
    <property type="term" value="F:zinc ion binding"/>
    <property type="evidence" value="ECO:0007669"/>
    <property type="project" value="UniProtKB-KW"/>
</dbReference>
<feature type="domain" description="RING-type" evidence="4">
    <location>
        <begin position="565"/>
        <end position="611"/>
    </location>
</feature>
<dbReference type="InterPro" id="IPR013083">
    <property type="entry name" value="Znf_RING/FYVE/PHD"/>
</dbReference>
<dbReference type="SUPFAM" id="SSF57850">
    <property type="entry name" value="RING/U-box"/>
    <property type="match status" value="1"/>
</dbReference>
<keyword evidence="7" id="KW-1185">Reference proteome</keyword>
<accession>A0AAV0XGC7</accession>
<dbReference type="EMBL" id="CARXXK010000004">
    <property type="protein sequence ID" value="CAI6365271.1"/>
    <property type="molecule type" value="Genomic_DNA"/>
</dbReference>
<keyword evidence="1 3" id="KW-0479">Metal-binding</keyword>
<evidence type="ECO:0000256" key="1">
    <source>
        <dbReference type="ARBA" id="ARBA00022771"/>
    </source>
</evidence>
<dbReference type="InterPro" id="IPR001841">
    <property type="entry name" value="Znf_RING"/>
</dbReference>
<keyword evidence="2" id="KW-0862">Zinc</keyword>
<proteinExistence type="predicted"/>
<dbReference type="AlphaFoldDB" id="A0AAV0XGC7"/>
<organism evidence="6 7">
    <name type="scientific">Macrosiphum euphorbiae</name>
    <name type="common">potato aphid</name>
    <dbReference type="NCBI Taxonomy" id="13131"/>
    <lineage>
        <taxon>Eukaryota</taxon>
        <taxon>Metazoa</taxon>
        <taxon>Ecdysozoa</taxon>
        <taxon>Arthropoda</taxon>
        <taxon>Hexapoda</taxon>
        <taxon>Insecta</taxon>
        <taxon>Pterygota</taxon>
        <taxon>Neoptera</taxon>
        <taxon>Paraneoptera</taxon>
        <taxon>Hemiptera</taxon>
        <taxon>Sternorrhyncha</taxon>
        <taxon>Aphidomorpha</taxon>
        <taxon>Aphidoidea</taxon>
        <taxon>Aphididae</taxon>
        <taxon>Macrosiphini</taxon>
        <taxon>Macrosiphum</taxon>
    </lineage>
</organism>
<dbReference type="InterPro" id="IPR018289">
    <property type="entry name" value="MULE_transposase_dom"/>
</dbReference>
<dbReference type="PANTHER" id="PTHR47160">
    <property type="entry name" value="PUTATIVE-RELATED"/>
    <property type="match status" value="1"/>
</dbReference>
<gene>
    <name evidence="5" type="ORF">MEUPH1_LOCUS20007</name>
    <name evidence="6" type="ORF">MEUPH1_LOCUS21552</name>
</gene>
<protein>
    <recommendedName>
        <fullName evidence="4">RING-type domain-containing protein</fullName>
    </recommendedName>
</protein>
<dbReference type="Pfam" id="PF13920">
    <property type="entry name" value="zf-C3HC4_3"/>
    <property type="match status" value="1"/>
</dbReference>
<evidence type="ECO:0000313" key="6">
    <source>
        <dbReference type="EMBL" id="CAI6367033.1"/>
    </source>
</evidence>
<evidence type="ECO:0000259" key="4">
    <source>
        <dbReference type="PROSITE" id="PS50089"/>
    </source>
</evidence>
<evidence type="ECO:0000313" key="5">
    <source>
        <dbReference type="EMBL" id="CAI6365271.1"/>
    </source>
</evidence>
<evidence type="ECO:0000256" key="2">
    <source>
        <dbReference type="ARBA" id="ARBA00022833"/>
    </source>
</evidence>
<sequence length="621" mass="71619">MEKVISKLEGLRGQGNKFKDEDGFVYWKKLDCKYHITVRCSLWKTGCKAKGKVSKNDTTKLVLTVGHENNHVGNLYNIVSKFRSICNGRSKNEQISLRVIYNETSSMPEFINKNVGPFVSHRRTMQRHRKSNQPTSPQTMTDFHYQLIGDYVHLPVMDNVPIYMGKIGTDPEEGITMLFVLPEIKNILRTGSTFLMDGTFAAAPSFNRECQQLYVIMGITFNTGFPIAFALMSRKTARAYNALFKRLLEIEPQWTPQTIIVDFERAAMVSLKAIFNNVTIRGCWFHSSQALWRKVGEFGMIEICTGHRNAYDIVHMLMALPLLPVDKVMEGFLSIRQFYTENVENSLPVESCRIFQRYFQYYKSTWLQGPNADILSVNSVIWRTNNVLEVSHQHLRMHMGNMHQPEPWVFLKGLITYSSGVLADYNLAIDGIQVREPQRQIWIDHQRNLDLASRLLAEGRYTVSEFLACTKHVTPNFGVVRPMHIAQPRPLPEIQPVVENRQPVNAREFILERWPIVDGEINILHLIHGLDNEEEEENIPHPVLPDNTYISLEDLTIEPIISESCYICHYSMPTVIAIPCRHQGLCAPCHQTYIRMPPYRTIPYYRCPLCRGEITTYFIIV</sequence>
<dbReference type="Gene3D" id="3.30.40.10">
    <property type="entry name" value="Zinc/RING finger domain, C3HC4 (zinc finger)"/>
    <property type="match status" value="1"/>
</dbReference>
<dbReference type="Pfam" id="PF10551">
    <property type="entry name" value="MULE"/>
    <property type="match status" value="1"/>
</dbReference>